<evidence type="ECO:0000259" key="13">
    <source>
        <dbReference type="PROSITE" id="PS50885"/>
    </source>
</evidence>
<proteinExistence type="predicted"/>
<dbReference type="InterPro" id="IPR005467">
    <property type="entry name" value="His_kinase_dom"/>
</dbReference>
<keyword evidence="5" id="KW-0808">Transferase</keyword>
<dbReference type="CDD" id="cd00082">
    <property type="entry name" value="HisKA"/>
    <property type="match status" value="1"/>
</dbReference>
<dbReference type="EC" id="2.7.13.3" evidence="3"/>
<dbReference type="PROSITE" id="PS50885">
    <property type="entry name" value="HAMP"/>
    <property type="match status" value="1"/>
</dbReference>
<keyword evidence="6 11" id="KW-0812">Transmembrane</keyword>
<dbReference type="InterPro" id="IPR036097">
    <property type="entry name" value="HisK_dim/P_sf"/>
</dbReference>
<dbReference type="InterPro" id="IPR003661">
    <property type="entry name" value="HisK_dim/P_dom"/>
</dbReference>
<dbReference type="SMART" id="SM00387">
    <property type="entry name" value="HATPase_c"/>
    <property type="match status" value="1"/>
</dbReference>
<reference evidence="14 15" key="1">
    <citation type="submission" date="2021-03" db="EMBL/GenBank/DDBJ databases">
        <title>Genomic Encyclopedia of Type Strains, Phase IV (KMG-IV): sequencing the most valuable type-strain genomes for metagenomic binning, comparative biology and taxonomic classification.</title>
        <authorList>
            <person name="Goeker M."/>
        </authorList>
    </citation>
    <scope>NUCLEOTIDE SEQUENCE [LARGE SCALE GENOMIC DNA]</scope>
    <source>
        <strain evidence="14 15">DSM 13372</strain>
    </source>
</reference>
<dbReference type="InterPro" id="IPR004358">
    <property type="entry name" value="Sig_transdc_His_kin-like_C"/>
</dbReference>
<dbReference type="GO" id="GO:0016301">
    <property type="term" value="F:kinase activity"/>
    <property type="evidence" value="ECO:0007669"/>
    <property type="project" value="UniProtKB-KW"/>
</dbReference>
<dbReference type="Gene3D" id="6.10.340.10">
    <property type="match status" value="1"/>
</dbReference>
<dbReference type="Pfam" id="PF02518">
    <property type="entry name" value="HATPase_c"/>
    <property type="match status" value="1"/>
</dbReference>
<dbReference type="SMART" id="SM00388">
    <property type="entry name" value="HisKA"/>
    <property type="match status" value="1"/>
</dbReference>
<comment type="subcellular location">
    <subcellularLocation>
        <location evidence="2">Membrane</location>
        <topology evidence="2">Multi-pass membrane protein</topology>
    </subcellularLocation>
</comment>
<dbReference type="SUPFAM" id="SSF55874">
    <property type="entry name" value="ATPase domain of HSP90 chaperone/DNA topoisomerase II/histidine kinase"/>
    <property type="match status" value="1"/>
</dbReference>
<keyword evidence="15" id="KW-1185">Reference proteome</keyword>
<dbReference type="SUPFAM" id="SSF47384">
    <property type="entry name" value="Homodimeric domain of signal transducing histidine kinase"/>
    <property type="match status" value="1"/>
</dbReference>
<evidence type="ECO:0000256" key="11">
    <source>
        <dbReference type="SAM" id="Phobius"/>
    </source>
</evidence>
<dbReference type="CDD" id="cd06225">
    <property type="entry name" value="HAMP"/>
    <property type="match status" value="1"/>
</dbReference>
<dbReference type="PROSITE" id="PS50109">
    <property type="entry name" value="HIS_KIN"/>
    <property type="match status" value="1"/>
</dbReference>
<evidence type="ECO:0000256" key="3">
    <source>
        <dbReference type="ARBA" id="ARBA00012438"/>
    </source>
</evidence>
<dbReference type="Pfam" id="PF00672">
    <property type="entry name" value="HAMP"/>
    <property type="match status" value="1"/>
</dbReference>
<dbReference type="SUPFAM" id="SSF158472">
    <property type="entry name" value="HAMP domain-like"/>
    <property type="match status" value="1"/>
</dbReference>
<evidence type="ECO:0000256" key="7">
    <source>
        <dbReference type="ARBA" id="ARBA00022777"/>
    </source>
</evidence>
<evidence type="ECO:0000256" key="5">
    <source>
        <dbReference type="ARBA" id="ARBA00022679"/>
    </source>
</evidence>
<evidence type="ECO:0000256" key="1">
    <source>
        <dbReference type="ARBA" id="ARBA00000085"/>
    </source>
</evidence>
<evidence type="ECO:0000256" key="4">
    <source>
        <dbReference type="ARBA" id="ARBA00022553"/>
    </source>
</evidence>
<dbReference type="InterPro" id="IPR036890">
    <property type="entry name" value="HATPase_C_sf"/>
</dbReference>
<keyword evidence="4" id="KW-0597">Phosphoprotein</keyword>
<evidence type="ECO:0000313" key="14">
    <source>
        <dbReference type="EMBL" id="MBP2237056.1"/>
    </source>
</evidence>
<dbReference type="InterPro" id="IPR003660">
    <property type="entry name" value="HAMP_dom"/>
</dbReference>
<feature type="domain" description="HAMP" evidence="13">
    <location>
        <begin position="139"/>
        <end position="194"/>
    </location>
</feature>
<dbReference type="InterPro" id="IPR003594">
    <property type="entry name" value="HATPase_dom"/>
</dbReference>
<keyword evidence="8 11" id="KW-1133">Transmembrane helix</keyword>
<dbReference type="InterPro" id="IPR050428">
    <property type="entry name" value="TCS_sensor_his_kinase"/>
</dbReference>
<dbReference type="EMBL" id="JAGILA010000004">
    <property type="protein sequence ID" value="MBP2237056.1"/>
    <property type="molecule type" value="Genomic_DNA"/>
</dbReference>
<protein>
    <recommendedName>
        <fullName evidence="3">histidine kinase</fullName>
        <ecNumber evidence="3">2.7.13.3</ecNumber>
    </recommendedName>
</protein>
<name>A0ABS4R3S0_9HYPH</name>
<evidence type="ECO:0000256" key="2">
    <source>
        <dbReference type="ARBA" id="ARBA00004141"/>
    </source>
</evidence>
<dbReference type="RefSeq" id="WP_234939479.1">
    <property type="nucleotide sequence ID" value="NZ_JAGILA010000004.1"/>
</dbReference>
<dbReference type="Gene3D" id="1.10.287.130">
    <property type="match status" value="1"/>
</dbReference>
<feature type="domain" description="Histidine kinase" evidence="12">
    <location>
        <begin position="202"/>
        <end position="415"/>
    </location>
</feature>
<evidence type="ECO:0000256" key="10">
    <source>
        <dbReference type="ARBA" id="ARBA00023136"/>
    </source>
</evidence>
<dbReference type="PRINTS" id="PR00344">
    <property type="entry name" value="BCTRLSENSOR"/>
</dbReference>
<dbReference type="PANTHER" id="PTHR45436">
    <property type="entry name" value="SENSOR HISTIDINE KINASE YKOH"/>
    <property type="match status" value="1"/>
</dbReference>
<evidence type="ECO:0000259" key="12">
    <source>
        <dbReference type="PROSITE" id="PS50109"/>
    </source>
</evidence>
<evidence type="ECO:0000256" key="8">
    <source>
        <dbReference type="ARBA" id="ARBA00022989"/>
    </source>
</evidence>
<keyword evidence="7 14" id="KW-0418">Kinase</keyword>
<accession>A0ABS4R3S0</accession>
<evidence type="ECO:0000313" key="15">
    <source>
        <dbReference type="Proteomes" id="UP000730739"/>
    </source>
</evidence>
<feature type="transmembrane region" description="Helical" evidence="11">
    <location>
        <begin position="120"/>
        <end position="141"/>
    </location>
</feature>
<organism evidence="14 15">
    <name type="scientific">Sinorhizobium kostiense</name>
    <dbReference type="NCBI Taxonomy" id="76747"/>
    <lineage>
        <taxon>Bacteria</taxon>
        <taxon>Pseudomonadati</taxon>
        <taxon>Pseudomonadota</taxon>
        <taxon>Alphaproteobacteria</taxon>
        <taxon>Hyphomicrobiales</taxon>
        <taxon>Rhizobiaceae</taxon>
        <taxon>Sinorhizobium/Ensifer group</taxon>
        <taxon>Sinorhizobium</taxon>
    </lineage>
</organism>
<evidence type="ECO:0000256" key="6">
    <source>
        <dbReference type="ARBA" id="ARBA00022692"/>
    </source>
</evidence>
<dbReference type="Pfam" id="PF00512">
    <property type="entry name" value="HisKA"/>
    <property type="match status" value="1"/>
</dbReference>
<dbReference type="Gene3D" id="3.30.565.10">
    <property type="entry name" value="Histidine kinase-like ATPase, C-terminal domain"/>
    <property type="match status" value="1"/>
</dbReference>
<sequence length="432" mass="47379">MFVMVWLCVAGSIALVFAILSFLPLTPFAEEVQERTTSFALDTASDLLARQGMLAVQDVISAFANADPSIRLGVKAVGAPIECAVSVSDTLVRRVVNSGKCYEVTAVPDDAYIWRQWPKLMPWASALLAAAGAAFWLATYFTGPVEQLRQGLGELARGNFGARIGEEVDRKRDEVAALAHDFDATASRLQEFQEVQQRLFHDVSHELRSPLSRLQAGLGVLRQNPARLNDMLERLEREIQRMDDLVGEILTLAKLAAAADQPLNRQRLDLIDLVREIVDDSSFEGASNQVAVEYDGEESFVTSVDGELIYRAVENVVRNAVKYSPPGSVVRVSSRRTSYSFELIVEDEGPGVPDSALESIFHPFRRFADTPADAAGFGLGLSITKQAFERHGGRIDASRISGSGLRMKMILPITEADAVLRTMPANRRPSAE</sequence>
<comment type="caution">
    <text evidence="14">The sequence shown here is derived from an EMBL/GenBank/DDBJ whole genome shotgun (WGS) entry which is preliminary data.</text>
</comment>
<evidence type="ECO:0000256" key="9">
    <source>
        <dbReference type="ARBA" id="ARBA00023012"/>
    </source>
</evidence>
<comment type="catalytic activity">
    <reaction evidence="1">
        <text>ATP + protein L-histidine = ADP + protein N-phospho-L-histidine.</text>
        <dbReference type="EC" id="2.7.13.3"/>
    </reaction>
</comment>
<keyword evidence="10 11" id="KW-0472">Membrane</keyword>
<dbReference type="PANTHER" id="PTHR45436:SF15">
    <property type="entry name" value="SENSOR HISTIDINE KINASE CUSS"/>
    <property type="match status" value="1"/>
</dbReference>
<keyword evidence="9" id="KW-0902">Two-component regulatory system</keyword>
<dbReference type="SMART" id="SM00304">
    <property type="entry name" value="HAMP"/>
    <property type="match status" value="1"/>
</dbReference>
<gene>
    <name evidence="14" type="ORF">J2Z31_003570</name>
</gene>
<dbReference type="Proteomes" id="UP000730739">
    <property type="component" value="Unassembled WGS sequence"/>
</dbReference>